<keyword evidence="4 5" id="KW-0238">DNA-binding</keyword>
<evidence type="ECO:0000256" key="6">
    <source>
        <dbReference type="SAM" id="MobiDB-lite"/>
    </source>
</evidence>
<keyword evidence="9" id="KW-1185">Reference proteome</keyword>
<organism evidence="8 9">
    <name type="scientific">Ceutorhynchus assimilis</name>
    <name type="common">cabbage seed weevil</name>
    <dbReference type="NCBI Taxonomy" id="467358"/>
    <lineage>
        <taxon>Eukaryota</taxon>
        <taxon>Metazoa</taxon>
        <taxon>Ecdysozoa</taxon>
        <taxon>Arthropoda</taxon>
        <taxon>Hexapoda</taxon>
        <taxon>Insecta</taxon>
        <taxon>Pterygota</taxon>
        <taxon>Neoptera</taxon>
        <taxon>Endopterygota</taxon>
        <taxon>Coleoptera</taxon>
        <taxon>Polyphaga</taxon>
        <taxon>Cucujiformia</taxon>
        <taxon>Curculionidae</taxon>
        <taxon>Ceutorhynchinae</taxon>
        <taxon>Ceutorhynchus</taxon>
    </lineage>
</organism>
<sequence>MAVAMDIKKEVDEEDAYLLDADSQYSLNEAINIKIENDLADSSDVFKKNVSKRVNTWPRRVKTCFVRGCLSNSEGFPTKVLITIPRNENRRRAWFEAARQPYITNNSTRYCCEDHFNVPDDFENYMRFRFMGGPIFVKKHVVPHKFKWWSVPSLESSSRGEEEIYVLSGSEVRPNWKHYESMKFLNDCMVAPRAITSIIGVQDMPASTSTSPEPQIPKRTKRLRQRLDEREESTSVIVETISLPPPPISIPSPTINPICQRLSEMLGTLNGEDRLDLEIELLQLAKKFINENKKN</sequence>
<keyword evidence="2 5" id="KW-0863">Zinc-finger</keyword>
<dbReference type="SMART" id="SM00980">
    <property type="entry name" value="THAP"/>
    <property type="match status" value="1"/>
</dbReference>
<dbReference type="GO" id="GO:0003677">
    <property type="term" value="F:DNA binding"/>
    <property type="evidence" value="ECO:0007669"/>
    <property type="project" value="UniProtKB-UniRule"/>
</dbReference>
<dbReference type="AlphaFoldDB" id="A0A9N9MFP6"/>
<dbReference type="Proteomes" id="UP001152799">
    <property type="component" value="Chromosome 12"/>
</dbReference>
<protein>
    <recommendedName>
        <fullName evidence="7">THAP-type domain-containing protein</fullName>
    </recommendedName>
</protein>
<evidence type="ECO:0000256" key="4">
    <source>
        <dbReference type="ARBA" id="ARBA00023125"/>
    </source>
</evidence>
<keyword evidence="3" id="KW-0862">Zinc</keyword>
<evidence type="ECO:0000256" key="2">
    <source>
        <dbReference type="ARBA" id="ARBA00022771"/>
    </source>
</evidence>
<feature type="domain" description="THAP-type" evidence="7">
    <location>
        <begin position="57"/>
        <end position="137"/>
    </location>
</feature>
<feature type="region of interest" description="Disordered" evidence="6">
    <location>
        <begin position="204"/>
        <end position="230"/>
    </location>
</feature>
<evidence type="ECO:0000256" key="1">
    <source>
        <dbReference type="ARBA" id="ARBA00022723"/>
    </source>
</evidence>
<gene>
    <name evidence="8" type="ORF">CEUTPL_LOCUS3454</name>
</gene>
<dbReference type="PROSITE" id="PS50950">
    <property type="entry name" value="ZF_THAP"/>
    <property type="match status" value="1"/>
</dbReference>
<proteinExistence type="predicted"/>
<evidence type="ECO:0000313" key="8">
    <source>
        <dbReference type="EMBL" id="CAG9762781.1"/>
    </source>
</evidence>
<dbReference type="InterPro" id="IPR006612">
    <property type="entry name" value="THAP_Znf"/>
</dbReference>
<dbReference type="Pfam" id="PF05485">
    <property type="entry name" value="THAP"/>
    <property type="match status" value="1"/>
</dbReference>
<reference evidence="8" key="1">
    <citation type="submission" date="2022-01" db="EMBL/GenBank/DDBJ databases">
        <authorList>
            <person name="King R."/>
        </authorList>
    </citation>
    <scope>NUCLEOTIDE SEQUENCE</scope>
</reference>
<dbReference type="SUPFAM" id="SSF57716">
    <property type="entry name" value="Glucocorticoid receptor-like (DNA-binding domain)"/>
    <property type="match status" value="1"/>
</dbReference>
<evidence type="ECO:0000259" key="7">
    <source>
        <dbReference type="PROSITE" id="PS50950"/>
    </source>
</evidence>
<evidence type="ECO:0000256" key="5">
    <source>
        <dbReference type="PROSITE-ProRule" id="PRU00309"/>
    </source>
</evidence>
<keyword evidence="1" id="KW-0479">Metal-binding</keyword>
<dbReference type="GO" id="GO:0008270">
    <property type="term" value="F:zinc ion binding"/>
    <property type="evidence" value="ECO:0007669"/>
    <property type="project" value="UniProtKB-KW"/>
</dbReference>
<evidence type="ECO:0000313" key="9">
    <source>
        <dbReference type="Proteomes" id="UP001152799"/>
    </source>
</evidence>
<accession>A0A9N9MFP6</accession>
<dbReference type="EMBL" id="OU892288">
    <property type="protein sequence ID" value="CAG9762781.1"/>
    <property type="molecule type" value="Genomic_DNA"/>
</dbReference>
<name>A0A9N9MFP6_9CUCU</name>
<evidence type="ECO:0000256" key="3">
    <source>
        <dbReference type="ARBA" id="ARBA00022833"/>
    </source>
</evidence>
<dbReference type="OrthoDB" id="8196774at2759"/>